<evidence type="ECO:0000313" key="5">
    <source>
        <dbReference type="Proteomes" id="UP000010411"/>
    </source>
</evidence>
<dbReference type="InterPro" id="IPR036890">
    <property type="entry name" value="HATPase_C_sf"/>
</dbReference>
<gene>
    <name evidence="4" type="ORF">STRIP9103_06979</name>
</gene>
<keyword evidence="4" id="KW-0808">Transferase</keyword>
<dbReference type="PANTHER" id="PTHR35526">
    <property type="entry name" value="ANTI-SIGMA-F FACTOR RSBW-RELATED"/>
    <property type="match status" value="1"/>
</dbReference>
<dbReference type="AlphaFoldDB" id="L1KZ91"/>
<evidence type="ECO:0000256" key="1">
    <source>
        <dbReference type="ARBA" id="ARBA00022527"/>
    </source>
</evidence>
<dbReference type="SUPFAM" id="SSF55874">
    <property type="entry name" value="ATPase domain of HSP90 chaperone/DNA topoisomerase II/histidine kinase"/>
    <property type="match status" value="1"/>
</dbReference>
<reference evidence="4 5" key="1">
    <citation type="submission" date="2012-11" db="EMBL/GenBank/DDBJ databases">
        <authorList>
            <person name="Huguet-Tapia J.C."/>
            <person name="Durkin A.S."/>
            <person name="Pettis G.S."/>
            <person name="Badger J.H."/>
        </authorList>
    </citation>
    <scope>NUCLEOTIDE SEQUENCE [LARGE SCALE GENOMIC DNA]</scope>
    <source>
        <strain evidence="4 5">91-03</strain>
    </source>
</reference>
<comment type="caution">
    <text evidence="4">The sequence shown here is derived from an EMBL/GenBank/DDBJ whole genome shotgun (WGS) entry which is preliminary data.</text>
</comment>
<dbReference type="PATRIC" id="fig|698759.3.peg.3250"/>
<dbReference type="InterPro" id="IPR003594">
    <property type="entry name" value="HATPase_dom"/>
</dbReference>
<dbReference type="Gene3D" id="3.30.565.10">
    <property type="entry name" value="Histidine kinase-like ATPase, C-terminal domain"/>
    <property type="match status" value="1"/>
</dbReference>
<name>L1KZ91_9ACTN</name>
<dbReference type="CDD" id="cd16936">
    <property type="entry name" value="HATPase_RsbW-like"/>
    <property type="match status" value="1"/>
</dbReference>
<proteinExistence type="predicted"/>
<feature type="region of interest" description="Disordered" evidence="2">
    <location>
        <begin position="1"/>
        <end position="46"/>
    </location>
</feature>
<dbReference type="EMBL" id="AEJC01000241">
    <property type="protein sequence ID" value="EKX66151.1"/>
    <property type="molecule type" value="Genomic_DNA"/>
</dbReference>
<dbReference type="GO" id="GO:0004674">
    <property type="term" value="F:protein serine/threonine kinase activity"/>
    <property type="evidence" value="ECO:0007669"/>
    <property type="project" value="UniProtKB-KW"/>
</dbReference>
<keyword evidence="5" id="KW-1185">Reference proteome</keyword>
<sequence length="200" mass="21483">MNTDQTTNRHPHQAATYETDPSHQTLISDSSPHLHPPLDPLSGLPHPPPLPFTSPWHYELHFPCDPRAPGIARLTLRAVLDAHGLAQLTDRAELLASELATNSVRHTKGPASVRLQWLHPVLRVSVWDMSPDLPSMPGARPTEAPSHADGGRGLFILDAVADRWGGCAIGEGVCGPGGKTIWFELRLPVPPPPPASALAA</sequence>
<keyword evidence="1" id="KW-0723">Serine/threonine-protein kinase</keyword>
<evidence type="ECO:0000313" key="4">
    <source>
        <dbReference type="EMBL" id="EKX66151.1"/>
    </source>
</evidence>
<dbReference type="InterPro" id="IPR050267">
    <property type="entry name" value="Anti-sigma-factor_SerPK"/>
</dbReference>
<dbReference type="RefSeq" id="WP_009312503.1">
    <property type="nucleotide sequence ID" value="NZ_AEJC01000241.1"/>
</dbReference>
<keyword evidence="4" id="KW-0418">Kinase</keyword>
<feature type="domain" description="Histidine kinase/HSP90-like ATPase" evidence="3">
    <location>
        <begin position="63"/>
        <end position="163"/>
    </location>
</feature>
<protein>
    <submittedName>
        <fullName evidence="4">ATPase/histidine kinase/DNA gyrase B/HSP90 domain protein</fullName>
    </submittedName>
</protein>
<dbReference type="Proteomes" id="UP000010411">
    <property type="component" value="Unassembled WGS sequence"/>
</dbReference>
<feature type="compositionally biased region" description="Pro residues" evidence="2">
    <location>
        <begin position="34"/>
        <end position="46"/>
    </location>
</feature>
<organism evidence="4 5">
    <name type="scientific">Streptomyces ipomoeae 91-03</name>
    <dbReference type="NCBI Taxonomy" id="698759"/>
    <lineage>
        <taxon>Bacteria</taxon>
        <taxon>Bacillati</taxon>
        <taxon>Actinomycetota</taxon>
        <taxon>Actinomycetes</taxon>
        <taxon>Kitasatosporales</taxon>
        <taxon>Streptomycetaceae</taxon>
        <taxon>Streptomyces</taxon>
    </lineage>
</organism>
<dbReference type="PANTHER" id="PTHR35526:SF3">
    <property type="entry name" value="ANTI-SIGMA-F FACTOR RSBW"/>
    <property type="match status" value="1"/>
</dbReference>
<accession>L1KZ91</accession>
<evidence type="ECO:0000256" key="2">
    <source>
        <dbReference type="SAM" id="MobiDB-lite"/>
    </source>
</evidence>
<evidence type="ECO:0000259" key="3">
    <source>
        <dbReference type="Pfam" id="PF13581"/>
    </source>
</evidence>
<dbReference type="Pfam" id="PF13581">
    <property type="entry name" value="HATPase_c_2"/>
    <property type="match status" value="1"/>
</dbReference>